<evidence type="ECO:0000256" key="1">
    <source>
        <dbReference type="SAM" id="MobiDB-lite"/>
    </source>
</evidence>
<reference evidence="2" key="1">
    <citation type="journal article" date="2021" name="Proc. Natl. Acad. Sci. U.S.A.">
        <title>A Catalog of Tens of Thousands of Viruses from Human Metagenomes Reveals Hidden Associations with Chronic Diseases.</title>
        <authorList>
            <person name="Tisza M.J."/>
            <person name="Buck C.B."/>
        </authorList>
    </citation>
    <scope>NUCLEOTIDE SEQUENCE</scope>
    <source>
        <strain evidence="2">CtA995</strain>
    </source>
</reference>
<dbReference type="EMBL" id="BK014769">
    <property type="protein sequence ID" value="DAD74987.1"/>
    <property type="molecule type" value="Genomic_DNA"/>
</dbReference>
<evidence type="ECO:0000313" key="2">
    <source>
        <dbReference type="EMBL" id="DAD74987.1"/>
    </source>
</evidence>
<name>A0A8S5LYT8_9CAUD</name>
<protein>
    <submittedName>
        <fullName evidence="2">Uncharacterized protein</fullName>
    </submittedName>
</protein>
<sequence length="146" mass="16204">MSNKKSACDTANATSTKNNKPNSIISSATKKIKLCNEKNLKDRKSKAILEPVKKMLCEFSEQNEEFARAVTAAENLENLIDEVGKKLPAAVSDLDVYQQIVGKIFPGAKVTFAMQIHMSEYELEEPDVAEQKTDPVTLDLGNLIDW</sequence>
<organism evidence="2">
    <name type="scientific">Siphoviridae sp. ctA995</name>
    <dbReference type="NCBI Taxonomy" id="2826180"/>
    <lineage>
        <taxon>Viruses</taxon>
        <taxon>Duplodnaviria</taxon>
        <taxon>Heunggongvirae</taxon>
        <taxon>Uroviricota</taxon>
        <taxon>Caudoviricetes</taxon>
    </lineage>
</organism>
<proteinExistence type="predicted"/>
<feature type="region of interest" description="Disordered" evidence="1">
    <location>
        <begin position="1"/>
        <end position="22"/>
    </location>
</feature>
<accession>A0A8S5LYT8</accession>